<dbReference type="Gene3D" id="3.40.1010.10">
    <property type="entry name" value="Cobalt-precorrin-4 Transmethylase, Domain 1"/>
    <property type="match status" value="1"/>
</dbReference>
<dbReference type="AlphaFoldDB" id="A0A2M8LDY2"/>
<reference evidence="8 9" key="1">
    <citation type="submission" date="2017-09" db="EMBL/GenBank/DDBJ databases">
        <title>Depth-based differentiation of microbial function through sediment-hosted aquifers and enrichment of novel symbionts in the deep terrestrial subsurface.</title>
        <authorList>
            <person name="Probst A.J."/>
            <person name="Ladd B."/>
            <person name="Jarett J.K."/>
            <person name="Geller-Mcgrath D.E."/>
            <person name="Sieber C.M."/>
            <person name="Emerson J.B."/>
            <person name="Anantharaman K."/>
            <person name="Thomas B.C."/>
            <person name="Malmstrom R."/>
            <person name="Stieglmeier M."/>
            <person name="Klingl A."/>
            <person name="Woyke T."/>
            <person name="Ryan C.M."/>
            <person name="Banfield J.F."/>
        </authorList>
    </citation>
    <scope>NUCLEOTIDE SEQUENCE [LARGE SCALE GENOMIC DNA]</scope>
    <source>
        <strain evidence="8">CG10_big_fil_rev_8_21_14_0_10_48_11</strain>
    </source>
</reference>
<gene>
    <name evidence="6 8" type="primary">rsmI</name>
    <name evidence="8" type="ORF">COV04_03660</name>
</gene>
<evidence type="ECO:0000313" key="9">
    <source>
        <dbReference type="Proteomes" id="UP000231152"/>
    </source>
</evidence>
<keyword evidence="5 6" id="KW-0949">S-adenosyl-L-methionine</keyword>
<dbReference type="NCBIfam" id="TIGR00096">
    <property type="entry name" value="16S rRNA (cytidine(1402)-2'-O)-methyltransferase"/>
    <property type="match status" value="1"/>
</dbReference>
<dbReference type="HAMAP" id="MF_01877">
    <property type="entry name" value="16SrRNA_methyltr_I"/>
    <property type="match status" value="1"/>
</dbReference>
<protein>
    <recommendedName>
        <fullName evidence="6">Ribosomal RNA small subunit methyltransferase I</fullName>
        <ecNumber evidence="6">2.1.1.198</ecNumber>
    </recommendedName>
    <alternativeName>
        <fullName evidence="6">16S rRNA 2'-O-ribose C1402 methyltransferase</fullName>
    </alternativeName>
    <alternativeName>
        <fullName evidence="6">rRNA (cytidine-2'-O-)-methyltransferase RsmI</fullName>
    </alternativeName>
</protein>
<name>A0A2M8LDY2_9BACT</name>
<keyword evidence="4 6" id="KW-0808">Transferase</keyword>
<proteinExistence type="inferred from homology"/>
<dbReference type="CDD" id="cd11648">
    <property type="entry name" value="RsmI"/>
    <property type="match status" value="1"/>
</dbReference>
<dbReference type="PIRSF" id="PIRSF005917">
    <property type="entry name" value="MTase_YraL"/>
    <property type="match status" value="1"/>
</dbReference>
<evidence type="ECO:0000256" key="3">
    <source>
        <dbReference type="ARBA" id="ARBA00022603"/>
    </source>
</evidence>
<keyword evidence="1 6" id="KW-0963">Cytoplasm</keyword>
<comment type="function">
    <text evidence="6">Catalyzes the 2'-O-methylation of the ribose of cytidine 1402 (C1402) in 16S rRNA.</text>
</comment>
<comment type="similarity">
    <text evidence="6">Belongs to the methyltransferase superfamily. RsmI family.</text>
</comment>
<sequence length="224" mass="24410">MSTLFVVATPIGNLDDLTGRARFVLSTVPVVLAEDTRRTRILLQHIGANPTVISYHQHTVKQKRERLLEYLANGDVALVTDAGTPGISDPGGLFVAEAFARFGSTISITPIPGPSAMAAAASVCGFPMDSFLFLGYPPHKKGRKTFFDRVADSKDSVIFYEAPHRILKALVSLAERCPNRQLVICRELTKQFETIRRGAASEILAAAKEESPRGEYTVVVGPER</sequence>
<dbReference type="Pfam" id="PF00590">
    <property type="entry name" value="TP_methylase"/>
    <property type="match status" value="1"/>
</dbReference>
<dbReference type="EC" id="2.1.1.198" evidence="6"/>
<feature type="domain" description="Tetrapyrrole methylase" evidence="7">
    <location>
        <begin position="3"/>
        <end position="203"/>
    </location>
</feature>
<dbReference type="Gene3D" id="3.30.950.10">
    <property type="entry name" value="Methyltransferase, Cobalt-precorrin-4 Transmethylase, Domain 2"/>
    <property type="match status" value="1"/>
</dbReference>
<evidence type="ECO:0000256" key="6">
    <source>
        <dbReference type="HAMAP-Rule" id="MF_01877"/>
    </source>
</evidence>
<evidence type="ECO:0000256" key="4">
    <source>
        <dbReference type="ARBA" id="ARBA00022679"/>
    </source>
</evidence>
<evidence type="ECO:0000256" key="1">
    <source>
        <dbReference type="ARBA" id="ARBA00022490"/>
    </source>
</evidence>
<dbReference type="InterPro" id="IPR035996">
    <property type="entry name" value="4pyrrol_Methylase_sf"/>
</dbReference>
<evidence type="ECO:0000313" key="8">
    <source>
        <dbReference type="EMBL" id="PJE75669.1"/>
    </source>
</evidence>
<organism evidence="8 9">
    <name type="scientific">Candidatus Uhrbacteria bacterium CG10_big_fil_rev_8_21_14_0_10_48_11</name>
    <dbReference type="NCBI Taxonomy" id="1975037"/>
    <lineage>
        <taxon>Bacteria</taxon>
        <taxon>Candidatus Uhriibacteriota</taxon>
    </lineage>
</organism>
<dbReference type="InterPro" id="IPR008189">
    <property type="entry name" value="rRNA_ssu_MeTfrase_I"/>
</dbReference>
<dbReference type="SUPFAM" id="SSF53790">
    <property type="entry name" value="Tetrapyrrole methylase"/>
    <property type="match status" value="1"/>
</dbReference>
<dbReference type="PANTHER" id="PTHR46111">
    <property type="entry name" value="RIBOSOMAL RNA SMALL SUBUNIT METHYLTRANSFERASE I"/>
    <property type="match status" value="1"/>
</dbReference>
<evidence type="ECO:0000259" key="7">
    <source>
        <dbReference type="Pfam" id="PF00590"/>
    </source>
</evidence>
<dbReference type="InterPro" id="IPR000878">
    <property type="entry name" value="4pyrrol_Mease"/>
</dbReference>
<comment type="caution">
    <text evidence="8">The sequence shown here is derived from an EMBL/GenBank/DDBJ whole genome shotgun (WGS) entry which is preliminary data.</text>
</comment>
<keyword evidence="2 6" id="KW-0698">rRNA processing</keyword>
<dbReference type="PANTHER" id="PTHR46111:SF1">
    <property type="entry name" value="RIBOSOMAL RNA SMALL SUBUNIT METHYLTRANSFERASE I"/>
    <property type="match status" value="1"/>
</dbReference>
<dbReference type="GO" id="GO:0005737">
    <property type="term" value="C:cytoplasm"/>
    <property type="evidence" value="ECO:0007669"/>
    <property type="project" value="UniProtKB-SubCell"/>
</dbReference>
<comment type="subcellular location">
    <subcellularLocation>
        <location evidence="6">Cytoplasm</location>
    </subcellularLocation>
</comment>
<comment type="catalytic activity">
    <reaction evidence="6">
        <text>cytidine(1402) in 16S rRNA + S-adenosyl-L-methionine = 2'-O-methylcytidine(1402) in 16S rRNA + S-adenosyl-L-homocysteine + H(+)</text>
        <dbReference type="Rhea" id="RHEA:42924"/>
        <dbReference type="Rhea" id="RHEA-COMP:10285"/>
        <dbReference type="Rhea" id="RHEA-COMP:10286"/>
        <dbReference type="ChEBI" id="CHEBI:15378"/>
        <dbReference type="ChEBI" id="CHEBI:57856"/>
        <dbReference type="ChEBI" id="CHEBI:59789"/>
        <dbReference type="ChEBI" id="CHEBI:74495"/>
        <dbReference type="ChEBI" id="CHEBI:82748"/>
        <dbReference type="EC" id="2.1.1.198"/>
    </reaction>
</comment>
<dbReference type="FunFam" id="3.30.950.10:FF:000002">
    <property type="entry name" value="Ribosomal RNA small subunit methyltransferase I"/>
    <property type="match status" value="1"/>
</dbReference>
<evidence type="ECO:0000256" key="2">
    <source>
        <dbReference type="ARBA" id="ARBA00022552"/>
    </source>
</evidence>
<dbReference type="EMBL" id="PFET01000012">
    <property type="protein sequence ID" value="PJE75669.1"/>
    <property type="molecule type" value="Genomic_DNA"/>
</dbReference>
<accession>A0A2M8LDY2</accession>
<dbReference type="Proteomes" id="UP000231152">
    <property type="component" value="Unassembled WGS sequence"/>
</dbReference>
<keyword evidence="3 6" id="KW-0489">Methyltransferase</keyword>
<dbReference type="GO" id="GO:0070677">
    <property type="term" value="F:rRNA (cytosine-2'-O-)-methyltransferase activity"/>
    <property type="evidence" value="ECO:0007669"/>
    <property type="project" value="UniProtKB-UniRule"/>
</dbReference>
<evidence type="ECO:0000256" key="5">
    <source>
        <dbReference type="ARBA" id="ARBA00022691"/>
    </source>
</evidence>
<dbReference type="InterPro" id="IPR014777">
    <property type="entry name" value="4pyrrole_Mease_sub1"/>
</dbReference>
<dbReference type="InterPro" id="IPR014776">
    <property type="entry name" value="4pyrrole_Mease_sub2"/>
</dbReference>